<proteinExistence type="predicted"/>
<dbReference type="Pfam" id="PF07681">
    <property type="entry name" value="DoxX"/>
    <property type="match status" value="1"/>
</dbReference>
<reference evidence="6 7" key="1">
    <citation type="submission" date="2023-02" db="EMBL/GenBank/DDBJ databases">
        <title>Dictyobacter halimunensis sp. nov., a new member of the class Ktedonobacteria from forest soil in a geothermal area.</title>
        <authorList>
            <person name="Rachmania M.K."/>
            <person name="Ningsih F."/>
            <person name="Sakai Y."/>
            <person name="Yabe S."/>
            <person name="Yokota A."/>
            <person name="Sjamsuridzal W."/>
        </authorList>
    </citation>
    <scope>NUCLEOTIDE SEQUENCE [LARGE SCALE GENOMIC DNA]</scope>
    <source>
        <strain evidence="6 7">S3.2.2.5</strain>
    </source>
</reference>
<feature type="transmembrane region" description="Helical" evidence="5">
    <location>
        <begin position="124"/>
        <end position="147"/>
    </location>
</feature>
<accession>A0ABQ6FKZ9</accession>
<comment type="subcellular location">
    <subcellularLocation>
        <location evidence="1">Membrane</location>
        <topology evidence="1">Multi-pass membrane protein</topology>
    </subcellularLocation>
</comment>
<keyword evidence="7" id="KW-1185">Reference proteome</keyword>
<evidence type="ECO:0000313" key="7">
    <source>
        <dbReference type="Proteomes" id="UP001344906"/>
    </source>
</evidence>
<evidence type="ECO:0000256" key="3">
    <source>
        <dbReference type="ARBA" id="ARBA00022989"/>
    </source>
</evidence>
<sequence length="187" mass="20372">MAWLWLIVRVYVAYEWLTAGWEKLTGHSIAIGSFGEATGTPWVFNAHAGTAIKGFVKGALALSTGAHPSVQSWYAVFLQQVVLPNDTVFAYIITFGEILVGLGLLFGVLTGIASFFGLFMNVSYLFAGTVSINPVLGVLTIFLVLAWRIAGYYGGDRYLLPLIGTPWTGSLEKRYREQLRVNGSLAS</sequence>
<keyword evidence="3 5" id="KW-1133">Transmembrane helix</keyword>
<keyword evidence="2 5" id="KW-0812">Transmembrane</keyword>
<protein>
    <recommendedName>
        <fullName evidence="8">DoxX family protein</fullName>
    </recommendedName>
</protein>
<evidence type="ECO:0000313" key="6">
    <source>
        <dbReference type="EMBL" id="GLV54274.1"/>
    </source>
</evidence>
<dbReference type="PANTHER" id="PTHR39157:SF1">
    <property type="entry name" value="DOXX FAMILY PROTEIN"/>
    <property type="match status" value="1"/>
</dbReference>
<dbReference type="EMBL" id="BSRI01000001">
    <property type="protein sequence ID" value="GLV54274.1"/>
    <property type="molecule type" value="Genomic_DNA"/>
</dbReference>
<organism evidence="6 7">
    <name type="scientific">Dictyobacter halimunensis</name>
    <dbReference type="NCBI Taxonomy" id="3026934"/>
    <lineage>
        <taxon>Bacteria</taxon>
        <taxon>Bacillati</taxon>
        <taxon>Chloroflexota</taxon>
        <taxon>Ktedonobacteria</taxon>
        <taxon>Ktedonobacterales</taxon>
        <taxon>Dictyobacteraceae</taxon>
        <taxon>Dictyobacter</taxon>
    </lineage>
</organism>
<gene>
    <name evidence="6" type="ORF">KDH_11220</name>
</gene>
<keyword evidence="4 5" id="KW-0472">Membrane</keyword>
<evidence type="ECO:0000256" key="1">
    <source>
        <dbReference type="ARBA" id="ARBA00004141"/>
    </source>
</evidence>
<dbReference type="PANTHER" id="PTHR39157">
    <property type="entry name" value="INTEGRAL MEMBRANE PROTEIN-RELATED"/>
    <property type="match status" value="1"/>
</dbReference>
<name>A0ABQ6FKZ9_9CHLR</name>
<evidence type="ECO:0000256" key="2">
    <source>
        <dbReference type="ARBA" id="ARBA00022692"/>
    </source>
</evidence>
<evidence type="ECO:0000256" key="5">
    <source>
        <dbReference type="SAM" id="Phobius"/>
    </source>
</evidence>
<dbReference type="RefSeq" id="WP_338247981.1">
    <property type="nucleotide sequence ID" value="NZ_BSRI01000001.1"/>
</dbReference>
<evidence type="ECO:0000256" key="4">
    <source>
        <dbReference type="ARBA" id="ARBA00023136"/>
    </source>
</evidence>
<dbReference type="Proteomes" id="UP001344906">
    <property type="component" value="Unassembled WGS sequence"/>
</dbReference>
<dbReference type="InterPro" id="IPR032808">
    <property type="entry name" value="DoxX"/>
</dbReference>
<evidence type="ECO:0008006" key="8">
    <source>
        <dbReference type="Google" id="ProtNLM"/>
    </source>
</evidence>
<feature type="transmembrane region" description="Helical" evidence="5">
    <location>
        <begin position="88"/>
        <end position="118"/>
    </location>
</feature>
<comment type="caution">
    <text evidence="6">The sequence shown here is derived from an EMBL/GenBank/DDBJ whole genome shotgun (WGS) entry which is preliminary data.</text>
</comment>